<protein>
    <submittedName>
        <fullName evidence="2">Protein YicC</fullName>
    </submittedName>
</protein>
<dbReference type="Pfam" id="PF08340">
    <property type="entry name" value="YicC-like_C"/>
    <property type="match status" value="1"/>
</dbReference>
<evidence type="ECO:0000259" key="1">
    <source>
        <dbReference type="Pfam" id="PF08340"/>
    </source>
</evidence>
<dbReference type="AlphaFoldDB" id="A0A4Y1Z608"/>
<dbReference type="GO" id="GO:0004521">
    <property type="term" value="F:RNA endonuclease activity"/>
    <property type="evidence" value="ECO:0007669"/>
    <property type="project" value="InterPro"/>
</dbReference>
<reference evidence="2 3" key="1">
    <citation type="submission" date="2017-11" db="EMBL/GenBank/DDBJ databases">
        <title>Draft Genome Sequence of Sporolactobacillus inulinus NBRC 111894 Isolated from Koso, a Japanese Sugar-Vegetable Fermented Beverage.</title>
        <authorList>
            <person name="Chiou T.Y."/>
            <person name="Oshima K."/>
            <person name="Suda W."/>
            <person name="Hattori M."/>
            <person name="Takahashi T."/>
        </authorList>
    </citation>
    <scope>NUCLEOTIDE SEQUENCE [LARGE SCALE GENOMIC DNA]</scope>
    <source>
        <strain evidence="2 3">NBRC111894</strain>
    </source>
</reference>
<dbReference type="PANTHER" id="PTHR30636">
    <property type="entry name" value="UPF0701 PROTEIN YICC"/>
    <property type="match status" value="1"/>
</dbReference>
<proteinExistence type="predicted"/>
<dbReference type="InterPro" id="IPR005229">
    <property type="entry name" value="YicC/YloC-like"/>
</dbReference>
<comment type="caution">
    <text evidence="2">The sequence shown here is derived from an EMBL/GenBank/DDBJ whole genome shotgun (WGS) entry which is preliminary data.</text>
</comment>
<evidence type="ECO:0000313" key="3">
    <source>
        <dbReference type="Proteomes" id="UP000319716"/>
    </source>
</evidence>
<accession>A0A4Y1Z608</accession>
<organism evidence="2 3">
    <name type="scientific">Sporolactobacillus inulinus</name>
    <dbReference type="NCBI Taxonomy" id="2078"/>
    <lineage>
        <taxon>Bacteria</taxon>
        <taxon>Bacillati</taxon>
        <taxon>Bacillota</taxon>
        <taxon>Bacilli</taxon>
        <taxon>Bacillales</taxon>
        <taxon>Sporolactobacillaceae</taxon>
        <taxon>Sporolactobacillus</taxon>
    </lineage>
</organism>
<evidence type="ECO:0000313" key="2">
    <source>
        <dbReference type="EMBL" id="GAY74460.1"/>
    </source>
</evidence>
<dbReference type="EMBL" id="BEXB01000001">
    <property type="protein sequence ID" value="GAY74460.1"/>
    <property type="molecule type" value="Genomic_DNA"/>
</dbReference>
<feature type="domain" description="Endoribonuclease YicC-like C-terminal" evidence="1">
    <location>
        <begin position="1"/>
        <end position="43"/>
    </location>
</feature>
<gene>
    <name evidence="2" type="ORF">NBRC111894_14</name>
</gene>
<name>A0A4Y1Z608_9BACL</name>
<sequence length="43" mass="5055">MIQEMNREVNTIGSKGNHAEVTRFVVTIKNEIERLREQVQNIE</sequence>
<dbReference type="Proteomes" id="UP000319716">
    <property type="component" value="Unassembled WGS sequence"/>
</dbReference>
<dbReference type="PANTHER" id="PTHR30636:SF3">
    <property type="entry name" value="UPF0701 PROTEIN YICC"/>
    <property type="match status" value="1"/>
</dbReference>
<dbReference type="InterPro" id="IPR013551">
    <property type="entry name" value="YicC-like_C"/>
</dbReference>